<feature type="transmembrane region" description="Helical" evidence="1">
    <location>
        <begin position="190"/>
        <end position="207"/>
    </location>
</feature>
<dbReference type="EMBL" id="QGDH01000011">
    <property type="protein sequence ID" value="RAR15464.1"/>
    <property type="molecule type" value="Genomic_DNA"/>
</dbReference>
<proteinExistence type="predicted"/>
<evidence type="ECO:0000313" key="3">
    <source>
        <dbReference type="Proteomes" id="UP000249619"/>
    </source>
</evidence>
<evidence type="ECO:0000256" key="1">
    <source>
        <dbReference type="SAM" id="Phobius"/>
    </source>
</evidence>
<evidence type="ECO:0000313" key="2">
    <source>
        <dbReference type="EMBL" id="RAR15464.1"/>
    </source>
</evidence>
<feature type="transmembrane region" description="Helical" evidence="1">
    <location>
        <begin position="148"/>
        <end position="170"/>
    </location>
</feature>
<accession>A0A364NDS3</accession>
<dbReference type="Proteomes" id="UP000249619">
    <property type="component" value="Unassembled WGS sequence"/>
</dbReference>
<organism evidence="2 3">
    <name type="scientific">Stemphylium lycopersici</name>
    <name type="common">Tomato gray leaf spot disease fungus</name>
    <name type="synonym">Thyrospora lycopersici</name>
    <dbReference type="NCBI Taxonomy" id="183478"/>
    <lineage>
        <taxon>Eukaryota</taxon>
        <taxon>Fungi</taxon>
        <taxon>Dikarya</taxon>
        <taxon>Ascomycota</taxon>
        <taxon>Pezizomycotina</taxon>
        <taxon>Dothideomycetes</taxon>
        <taxon>Pleosporomycetidae</taxon>
        <taxon>Pleosporales</taxon>
        <taxon>Pleosporineae</taxon>
        <taxon>Pleosporaceae</taxon>
        <taxon>Stemphylium</taxon>
    </lineage>
</organism>
<keyword evidence="3" id="KW-1185">Reference proteome</keyword>
<gene>
    <name evidence="2" type="ORF">DDE83_001105</name>
</gene>
<feature type="transmembrane region" description="Helical" evidence="1">
    <location>
        <begin position="265"/>
        <end position="287"/>
    </location>
</feature>
<feature type="transmembrane region" description="Helical" evidence="1">
    <location>
        <begin position="112"/>
        <end position="128"/>
    </location>
</feature>
<feature type="transmembrane region" description="Helical" evidence="1">
    <location>
        <begin position="367"/>
        <end position="387"/>
    </location>
</feature>
<keyword evidence="1" id="KW-1133">Transmembrane helix</keyword>
<dbReference type="AlphaFoldDB" id="A0A364NDS3"/>
<keyword evidence="1" id="KW-0472">Membrane</keyword>
<feature type="transmembrane region" description="Helical" evidence="1">
    <location>
        <begin position="338"/>
        <end position="361"/>
    </location>
</feature>
<name>A0A364NDS3_STELY</name>
<reference evidence="3" key="1">
    <citation type="submission" date="2018-05" db="EMBL/GenBank/DDBJ databases">
        <title>Draft genome sequence of Stemphylium lycopersici strain CIDEFI 213.</title>
        <authorList>
            <person name="Medina R."/>
            <person name="Franco M.E.E."/>
            <person name="Lucentini C.G."/>
            <person name="Saparrat M.C.N."/>
            <person name="Balatti P.A."/>
        </authorList>
    </citation>
    <scope>NUCLEOTIDE SEQUENCE [LARGE SCALE GENOMIC DNA]</scope>
    <source>
        <strain evidence="3">CIDEFI 213</strain>
    </source>
</reference>
<feature type="transmembrane region" description="Helical" evidence="1">
    <location>
        <begin position="227"/>
        <end position="244"/>
    </location>
</feature>
<sequence>MAPSLRYRGTYRYGSPPPTSMVADSSPTHVMVYRLVRHLVRAVKGMLCELSTSHLILLGHSVVLAVVVQCLRLDRTDTLLSVSLGVVELAVVVDCIFIVTHHLTRLSESNQIPAMVVYQMPFIIGPLSEFEFARLMLEDHATAAANTFLVGCVYVKPLVAGALCLGLHGLYTGGPETQLRAVHSSDVPNFFLWIWLSLMLYAYRLGFQSRSMLAAVAGNSLWLSRGVPVLLVLSICLTCYLWLRHAGRSRAEPSDEHDASRQGEWAMLLVGLALLKLAAVHLVHSVWKQVQSPTWAVYQDSTGNGSGTVVEFAVLPLAVSAVDHLASISATYRMDMEWVWASLFQSTTQTLFLIRPLFALLGHDLDPRSGCISMGLCFFGIALWLSLRTASHKCSPPATRNSSADFSRTAQRIDSSVGLLGGAGRLFHVS</sequence>
<feature type="transmembrane region" description="Helical" evidence="1">
    <location>
        <begin position="80"/>
        <end position="100"/>
    </location>
</feature>
<comment type="caution">
    <text evidence="2">The sequence shown here is derived from an EMBL/GenBank/DDBJ whole genome shotgun (WGS) entry which is preliminary data.</text>
</comment>
<protein>
    <submittedName>
        <fullName evidence="2">Uncharacterized protein</fullName>
    </submittedName>
</protein>
<keyword evidence="1" id="KW-0812">Transmembrane</keyword>